<evidence type="ECO:0000313" key="2">
    <source>
        <dbReference type="Proteomes" id="UP000006757"/>
    </source>
</evidence>
<reference evidence="1 2" key="1">
    <citation type="journal article" date="2012" name="Eukaryot. Cell">
        <title>Genome sequence of the Trichosporon asahii environmental strain CBS 8904.</title>
        <authorList>
            <person name="Yang R.Y."/>
            <person name="Li H.T."/>
            <person name="Zhu H."/>
            <person name="Zhou G.P."/>
            <person name="Wang M."/>
            <person name="Wang L."/>
        </authorList>
    </citation>
    <scope>NUCLEOTIDE SEQUENCE [LARGE SCALE GENOMIC DNA]</scope>
    <source>
        <strain evidence="1 2">CBS 8904</strain>
    </source>
</reference>
<dbReference type="InParanoid" id="K1VRX6"/>
<name>K1VRX6_TRIAC</name>
<dbReference type="Proteomes" id="UP000006757">
    <property type="component" value="Unassembled WGS sequence"/>
</dbReference>
<comment type="caution">
    <text evidence="1">The sequence shown here is derived from an EMBL/GenBank/DDBJ whole genome shotgun (WGS) entry which is preliminary data.</text>
</comment>
<gene>
    <name evidence="1" type="ORF">A1Q2_03467</name>
</gene>
<dbReference type="AlphaFoldDB" id="K1VRX6"/>
<dbReference type="HOGENOM" id="CLU_967054_0_0_1"/>
<accession>K1VRX6</accession>
<proteinExistence type="predicted"/>
<sequence length="288" mass="32505">MEHGSSWKVRDRVTGDSMSASSVLNECRSTDAAAWLHLESRYPNSERTVRVLGDHLGRLPKLQRIDAGTVVFFGGSVIPGPAEQPHIVNNAEPSLEVERIVLNVPIHGQRFYSDDGHDSLQIGRGAGMYLREVVYVFQPVDEEGNLLEARSEFASKDKSKRGEIPDFSDDGDWIPICDNLTDLLDHGYAPQRITFVGLPPRFYLGEELVDPAACLRTHIEDLAHEHAMWDYVENHVRFVSLPEYLKGPNAKLETSMPGWPKRLPRAIKDASRIVRNPIFGDSEQLYYR</sequence>
<organism evidence="1 2">
    <name type="scientific">Trichosporon asahii var. asahii (strain CBS 8904)</name>
    <name type="common">Yeast</name>
    <dbReference type="NCBI Taxonomy" id="1220162"/>
    <lineage>
        <taxon>Eukaryota</taxon>
        <taxon>Fungi</taxon>
        <taxon>Dikarya</taxon>
        <taxon>Basidiomycota</taxon>
        <taxon>Agaricomycotina</taxon>
        <taxon>Tremellomycetes</taxon>
        <taxon>Trichosporonales</taxon>
        <taxon>Trichosporonaceae</taxon>
        <taxon>Trichosporon</taxon>
    </lineage>
</organism>
<evidence type="ECO:0000313" key="1">
    <source>
        <dbReference type="EMBL" id="EKD02247.1"/>
    </source>
</evidence>
<dbReference type="EMBL" id="AMBO01000295">
    <property type="protein sequence ID" value="EKD02247.1"/>
    <property type="molecule type" value="Genomic_DNA"/>
</dbReference>
<protein>
    <submittedName>
        <fullName evidence="1">Uncharacterized protein</fullName>
    </submittedName>
</protein>
<keyword evidence="2" id="KW-1185">Reference proteome</keyword>